<accession>A0A830HZU5</accession>
<organism evidence="9 10">
    <name type="scientific">Pycnococcus provasolii</name>
    <dbReference type="NCBI Taxonomy" id="41880"/>
    <lineage>
        <taxon>Eukaryota</taxon>
        <taxon>Viridiplantae</taxon>
        <taxon>Chlorophyta</taxon>
        <taxon>Pseudoscourfieldiophyceae</taxon>
        <taxon>Pseudoscourfieldiales</taxon>
        <taxon>Pycnococcaceae</taxon>
        <taxon>Pycnococcus</taxon>
    </lineage>
</organism>
<dbReference type="InterPro" id="IPR036259">
    <property type="entry name" value="MFS_trans_sf"/>
</dbReference>
<keyword evidence="10" id="KW-1185">Reference proteome</keyword>
<dbReference type="InterPro" id="IPR011701">
    <property type="entry name" value="MFS"/>
</dbReference>
<dbReference type="OrthoDB" id="2985014at2759"/>
<feature type="transmembrane region" description="Helical" evidence="7">
    <location>
        <begin position="493"/>
        <end position="514"/>
    </location>
</feature>
<comment type="caution">
    <text evidence="9">The sequence shown here is derived from an EMBL/GenBank/DDBJ whole genome shotgun (WGS) entry which is preliminary data.</text>
</comment>
<comment type="similarity">
    <text evidence="5">Belongs to the major facilitator superfamily. Sodium/anion cotransporter (TC 2.A.1.14) family.</text>
</comment>
<feature type="transmembrane region" description="Helical" evidence="7">
    <location>
        <begin position="265"/>
        <end position="284"/>
    </location>
</feature>
<dbReference type="PANTHER" id="PTHR11662">
    <property type="entry name" value="SOLUTE CARRIER FAMILY 17"/>
    <property type="match status" value="1"/>
</dbReference>
<keyword evidence="4 7" id="KW-0472">Membrane</keyword>
<feature type="transmembrane region" description="Helical" evidence="7">
    <location>
        <begin position="194"/>
        <end position="214"/>
    </location>
</feature>
<name>A0A830HZU5_9CHLO</name>
<dbReference type="SUPFAM" id="SSF103473">
    <property type="entry name" value="MFS general substrate transporter"/>
    <property type="match status" value="1"/>
</dbReference>
<evidence type="ECO:0000256" key="4">
    <source>
        <dbReference type="ARBA" id="ARBA00023136"/>
    </source>
</evidence>
<feature type="compositionally biased region" description="Low complexity" evidence="6">
    <location>
        <begin position="24"/>
        <end position="37"/>
    </location>
</feature>
<sequence>MAPHMSAQAQTTRRGWNLSSSTPRARAARTLARGNARTHGAVGQRRLRALASRQTRRHSDTTSLVAARSSTTSIAQTSSESSDDSGESRSSTEAEAHTHWRNVAILVAGVMLTVNMHRSAFSSVAMVLQKDYAITTSQMGLLHSAQLWGYGAGQIPSGILADKIGGPLILFAGAFMWSVCTAFFPHVASWTNPFISMVILRILFGFFSAVALPATTATTSQVVPLARRATTISLIYASFNMGTVVGMAATPALTVTGGWSKSFELYGSIGMVWSAAALIFLFVTKAGMQKRLPKENAKANRGSRIQNTWKQLTSMSRGSILQILGLLWSHSVIGFGYFVLLSWVPTFLSSQVGMSSPRMLGLLSAVPFLTTAVLACFVGNIADYLIVKRKWAVSATRRLMMVFSTLGPALGLAMLAMTPTQATFAPLYALIALTVSMGFQAFNYPGFHAYVQDVAGPSGNAGLLLSVTNTGGVIFGAVGNLLTGVMVEKTGTFASVFWSSSALYVLSFFVWCTIMTGEELK</sequence>
<evidence type="ECO:0000313" key="10">
    <source>
        <dbReference type="Proteomes" id="UP000660262"/>
    </source>
</evidence>
<feature type="compositionally biased region" description="Basic and acidic residues" evidence="6">
    <location>
        <begin position="86"/>
        <end position="95"/>
    </location>
</feature>
<dbReference type="InterPro" id="IPR020846">
    <property type="entry name" value="MFS_dom"/>
</dbReference>
<feature type="transmembrane region" description="Helical" evidence="7">
    <location>
        <begin position="360"/>
        <end position="387"/>
    </location>
</feature>
<feature type="domain" description="Major facilitator superfamily (MFS) profile" evidence="8">
    <location>
        <begin position="103"/>
        <end position="519"/>
    </location>
</feature>
<dbReference type="GO" id="GO:0022857">
    <property type="term" value="F:transmembrane transporter activity"/>
    <property type="evidence" value="ECO:0007669"/>
    <property type="project" value="InterPro"/>
</dbReference>
<keyword evidence="2 7" id="KW-0812">Transmembrane</keyword>
<evidence type="ECO:0000256" key="6">
    <source>
        <dbReference type="SAM" id="MobiDB-lite"/>
    </source>
</evidence>
<evidence type="ECO:0000256" key="1">
    <source>
        <dbReference type="ARBA" id="ARBA00004141"/>
    </source>
</evidence>
<evidence type="ECO:0000256" key="3">
    <source>
        <dbReference type="ARBA" id="ARBA00022989"/>
    </source>
</evidence>
<feature type="transmembrane region" description="Helical" evidence="7">
    <location>
        <begin position="399"/>
        <end position="417"/>
    </location>
</feature>
<dbReference type="GO" id="GO:0016020">
    <property type="term" value="C:membrane"/>
    <property type="evidence" value="ECO:0007669"/>
    <property type="project" value="UniProtKB-SubCell"/>
</dbReference>
<evidence type="ECO:0000256" key="5">
    <source>
        <dbReference type="ARBA" id="ARBA00024362"/>
    </source>
</evidence>
<dbReference type="AlphaFoldDB" id="A0A830HZU5"/>
<protein>
    <recommendedName>
        <fullName evidence="8">Major facilitator superfamily (MFS) profile domain-containing protein</fullName>
    </recommendedName>
</protein>
<keyword evidence="3 7" id="KW-1133">Transmembrane helix</keyword>
<dbReference type="InterPro" id="IPR050382">
    <property type="entry name" value="MFS_Na/Anion_cotransporter"/>
</dbReference>
<comment type="subcellular location">
    <subcellularLocation>
        <location evidence="1">Membrane</location>
        <topology evidence="1">Multi-pass membrane protein</topology>
    </subcellularLocation>
</comment>
<feature type="compositionally biased region" description="Low complexity" evidence="6">
    <location>
        <begin position="67"/>
        <end position="80"/>
    </location>
</feature>
<feature type="transmembrane region" description="Helical" evidence="7">
    <location>
        <begin position="463"/>
        <end position="487"/>
    </location>
</feature>
<evidence type="ECO:0000256" key="2">
    <source>
        <dbReference type="ARBA" id="ARBA00022692"/>
    </source>
</evidence>
<feature type="transmembrane region" description="Helical" evidence="7">
    <location>
        <begin position="423"/>
        <end position="442"/>
    </location>
</feature>
<dbReference type="Pfam" id="PF07690">
    <property type="entry name" value="MFS_1"/>
    <property type="match status" value="1"/>
</dbReference>
<feature type="transmembrane region" description="Helical" evidence="7">
    <location>
        <begin position="234"/>
        <end position="253"/>
    </location>
</feature>
<evidence type="ECO:0000256" key="7">
    <source>
        <dbReference type="SAM" id="Phobius"/>
    </source>
</evidence>
<evidence type="ECO:0000313" key="9">
    <source>
        <dbReference type="EMBL" id="GHP12303.1"/>
    </source>
</evidence>
<dbReference type="PANTHER" id="PTHR11662:SF446">
    <property type="entry name" value="SODIUM-DEPENDENT PHOSPHATE TRANSPORT PROTEIN 1, CHLOROPLASTIC"/>
    <property type="match status" value="1"/>
</dbReference>
<feature type="compositionally biased region" description="Polar residues" evidence="6">
    <location>
        <begin position="7"/>
        <end position="23"/>
    </location>
</feature>
<dbReference type="Proteomes" id="UP000660262">
    <property type="component" value="Unassembled WGS sequence"/>
</dbReference>
<proteinExistence type="inferred from homology"/>
<dbReference type="EMBL" id="BNJQ01000040">
    <property type="protein sequence ID" value="GHP12303.1"/>
    <property type="molecule type" value="Genomic_DNA"/>
</dbReference>
<feature type="region of interest" description="Disordered" evidence="6">
    <location>
        <begin position="1"/>
        <end position="95"/>
    </location>
</feature>
<feature type="transmembrane region" description="Helical" evidence="7">
    <location>
        <begin position="320"/>
        <end position="340"/>
    </location>
</feature>
<reference evidence="9" key="1">
    <citation type="submission" date="2020-10" db="EMBL/GenBank/DDBJ databases">
        <title>Unveiling of a novel bifunctional photoreceptor, Dualchrome1, isolated from a cosmopolitan green alga.</title>
        <authorList>
            <person name="Suzuki S."/>
            <person name="Kawachi M."/>
        </authorList>
    </citation>
    <scope>NUCLEOTIDE SEQUENCE</scope>
    <source>
        <strain evidence="9">NIES 2893</strain>
    </source>
</reference>
<feature type="transmembrane region" description="Helical" evidence="7">
    <location>
        <begin position="168"/>
        <end position="188"/>
    </location>
</feature>
<dbReference type="Gene3D" id="1.20.1250.20">
    <property type="entry name" value="MFS general substrate transporter like domains"/>
    <property type="match status" value="2"/>
</dbReference>
<evidence type="ECO:0000259" key="8">
    <source>
        <dbReference type="PROSITE" id="PS50850"/>
    </source>
</evidence>
<dbReference type="PROSITE" id="PS50850">
    <property type="entry name" value="MFS"/>
    <property type="match status" value="1"/>
</dbReference>
<gene>
    <name evidence="9" type="ORF">PPROV_001103100</name>
</gene>